<feature type="domain" description="Phosphatidic acid phosphatase type 2/haloperoxidase" evidence="1">
    <location>
        <begin position="19"/>
        <end position="97"/>
    </location>
</feature>
<evidence type="ECO:0000259" key="1">
    <source>
        <dbReference type="Pfam" id="PF01569"/>
    </source>
</evidence>
<sequence length="118" mass="12939">MFLTTVGITYGLKKTVDKQQPNGDPESFPSGHTSLAFSGASFIQRRYGWKYGTPAYIVASFVGFSSVKSDNHYPEDVLAGAALGVACTYLFAKPYKKNIHLVSITERGVYGLAVKIHW</sequence>
<reference evidence="2 3" key="1">
    <citation type="submission" date="2020-08" db="EMBL/GenBank/DDBJ databases">
        <title>Bridging the membrane lipid divide: bacteria of the FCB group superphylum have the potential to synthesize archaeal ether lipids.</title>
        <authorList>
            <person name="Villanueva L."/>
            <person name="Von Meijenfeldt F.A.B."/>
            <person name="Westbye A.B."/>
            <person name="Yadav S."/>
            <person name="Hopmans E.C."/>
            <person name="Dutilh B.E."/>
            <person name="Sinninghe Damste J.S."/>
        </authorList>
    </citation>
    <scope>NUCLEOTIDE SEQUENCE [LARGE SCALE GENOMIC DNA]</scope>
    <source>
        <strain evidence="2">NIOZ-UU17</strain>
    </source>
</reference>
<organism evidence="2 3">
    <name type="scientific">Candidatus Desulfatibia vada</name>
    <dbReference type="NCBI Taxonomy" id="2841696"/>
    <lineage>
        <taxon>Bacteria</taxon>
        <taxon>Pseudomonadati</taxon>
        <taxon>Thermodesulfobacteriota</taxon>
        <taxon>Desulfobacteria</taxon>
        <taxon>Desulfobacterales</taxon>
        <taxon>Desulfobacterales incertae sedis</taxon>
        <taxon>Candidatus Desulfatibia</taxon>
    </lineage>
</organism>
<proteinExistence type="predicted"/>
<dbReference type="SUPFAM" id="SSF48317">
    <property type="entry name" value="Acid phosphatase/Vanadium-dependent haloperoxidase"/>
    <property type="match status" value="1"/>
</dbReference>
<dbReference type="InterPro" id="IPR000326">
    <property type="entry name" value="PAP2/HPO"/>
</dbReference>
<dbReference type="CDD" id="cd03394">
    <property type="entry name" value="PAP2_like_5"/>
    <property type="match status" value="1"/>
</dbReference>
<evidence type="ECO:0000313" key="3">
    <source>
        <dbReference type="Proteomes" id="UP000605201"/>
    </source>
</evidence>
<protein>
    <submittedName>
        <fullName evidence="2">Phosphatase PAP2 family protein</fullName>
    </submittedName>
</protein>
<accession>A0A8J6TUA6</accession>
<gene>
    <name evidence="2" type="ORF">H8D96_19060</name>
</gene>
<comment type="caution">
    <text evidence="2">The sequence shown here is derived from an EMBL/GenBank/DDBJ whole genome shotgun (WGS) entry which is preliminary data.</text>
</comment>
<dbReference type="Gene3D" id="1.20.144.10">
    <property type="entry name" value="Phosphatidic acid phosphatase type 2/haloperoxidase"/>
    <property type="match status" value="1"/>
</dbReference>
<dbReference type="AlphaFoldDB" id="A0A8J6TUA6"/>
<dbReference type="Pfam" id="PF01569">
    <property type="entry name" value="PAP2"/>
    <property type="match status" value="1"/>
</dbReference>
<evidence type="ECO:0000313" key="2">
    <source>
        <dbReference type="EMBL" id="MBC8434015.1"/>
    </source>
</evidence>
<dbReference type="InterPro" id="IPR036938">
    <property type="entry name" value="PAP2/HPO_sf"/>
</dbReference>
<name>A0A8J6TUA6_9BACT</name>
<dbReference type="EMBL" id="JACNIG010000370">
    <property type="protein sequence ID" value="MBC8434015.1"/>
    <property type="molecule type" value="Genomic_DNA"/>
</dbReference>
<dbReference type="Proteomes" id="UP000605201">
    <property type="component" value="Unassembled WGS sequence"/>
</dbReference>